<organism evidence="1 2">
    <name type="scientific">Flavobacterium limi</name>
    <dbReference type="NCBI Taxonomy" id="2045105"/>
    <lineage>
        <taxon>Bacteria</taxon>
        <taxon>Pseudomonadati</taxon>
        <taxon>Bacteroidota</taxon>
        <taxon>Flavobacteriia</taxon>
        <taxon>Flavobacteriales</taxon>
        <taxon>Flavobacteriaceae</taxon>
        <taxon>Flavobacterium</taxon>
    </lineage>
</organism>
<dbReference type="Proteomes" id="UP000655016">
    <property type="component" value="Unassembled WGS sequence"/>
</dbReference>
<gene>
    <name evidence="1" type="ORF">GCM10011518_24330</name>
</gene>
<protein>
    <recommendedName>
        <fullName evidence="3">PD-(D/E)XK nuclease superfamily protein</fullName>
    </recommendedName>
</protein>
<evidence type="ECO:0008006" key="3">
    <source>
        <dbReference type="Google" id="ProtNLM"/>
    </source>
</evidence>
<evidence type="ECO:0000313" key="2">
    <source>
        <dbReference type="Proteomes" id="UP000655016"/>
    </source>
</evidence>
<dbReference type="RefSeq" id="WP_229684338.1">
    <property type="nucleotide sequence ID" value="NZ_BMKP01000005.1"/>
</dbReference>
<name>A0ABQ1UAK1_9FLAO</name>
<proteinExistence type="predicted"/>
<comment type="caution">
    <text evidence="1">The sequence shown here is derived from an EMBL/GenBank/DDBJ whole genome shotgun (WGS) entry which is preliminary data.</text>
</comment>
<keyword evidence="2" id="KW-1185">Reference proteome</keyword>
<accession>A0ABQ1UAK1</accession>
<dbReference type="EMBL" id="BMKP01000005">
    <property type="protein sequence ID" value="GGF14202.1"/>
    <property type="molecule type" value="Genomic_DNA"/>
</dbReference>
<reference evidence="2" key="1">
    <citation type="journal article" date="2019" name="Int. J. Syst. Evol. Microbiol.">
        <title>The Global Catalogue of Microorganisms (GCM) 10K type strain sequencing project: providing services to taxonomists for standard genome sequencing and annotation.</title>
        <authorList>
            <consortium name="The Broad Institute Genomics Platform"/>
            <consortium name="The Broad Institute Genome Sequencing Center for Infectious Disease"/>
            <person name="Wu L."/>
            <person name="Ma J."/>
        </authorList>
    </citation>
    <scope>NUCLEOTIDE SEQUENCE [LARGE SCALE GENOMIC DNA]</scope>
    <source>
        <strain evidence="2">CGMCC 1.16060</strain>
    </source>
</reference>
<evidence type="ECO:0000313" key="1">
    <source>
        <dbReference type="EMBL" id="GGF14202.1"/>
    </source>
</evidence>
<sequence>MTPSEKYVAELCEKSFLPFWSFANPIGKKGKELCDVLVVCGNIIVIISVKDIRVSENNDALVQYERWVKKAIHDSIDQIHGAERYLNGVDEVLLKNKRTNVKLPDKKNREIHRIAIAFGSPANFPLPTGEFDKGYVHVFDETSTSTIITELDTIVDFTNYLTAKRKFVANKTLLMANEVDFLAYYIQTGLEDDIPSNAVISGENLWDDYINSNEYAKWQDDVRVSYIWDDMIHHVHNYHIADSTSNEKRDEIEEAIRAINFEPRINRIELGSVLNNAIERKLKARILKPINNAEHAYVFMPLTDKNWKEKQAELELRCTVARYENPTAKKIIGISIGSNSDGDSCFDICSLYIPEIDEDFIREVMEIKKELGYFTNTIVSNSVDFRK</sequence>